<evidence type="ECO:0000313" key="3">
    <source>
        <dbReference type="EMBL" id="KKR87844.1"/>
    </source>
</evidence>
<protein>
    <recommendedName>
        <fullName evidence="5">CbiN domain protein</fullName>
    </recommendedName>
</protein>
<evidence type="ECO:0008006" key="5">
    <source>
        <dbReference type="Google" id="ProtNLM"/>
    </source>
</evidence>
<feature type="transmembrane region" description="Helical" evidence="1">
    <location>
        <begin position="152"/>
        <end position="173"/>
    </location>
</feature>
<accession>A0A0G0UG41</accession>
<dbReference type="SUPFAM" id="SSF50242">
    <property type="entry name" value="TIMP-like"/>
    <property type="match status" value="1"/>
</dbReference>
<dbReference type="AlphaFoldDB" id="A0A0G0UG41"/>
<organism evidence="3 4">
    <name type="scientific">Candidatus Uhrbacteria bacterium GW2011_GWC2_41_11</name>
    <dbReference type="NCBI Taxonomy" id="1618985"/>
    <lineage>
        <taxon>Bacteria</taxon>
        <taxon>Candidatus Uhriibacteriota</taxon>
    </lineage>
</organism>
<gene>
    <name evidence="3" type="ORF">UU35_C0001G0125</name>
</gene>
<reference evidence="3 4" key="1">
    <citation type="journal article" date="2015" name="Nature">
        <title>rRNA introns, odd ribosomes, and small enigmatic genomes across a large radiation of phyla.</title>
        <authorList>
            <person name="Brown C.T."/>
            <person name="Hug L.A."/>
            <person name="Thomas B.C."/>
            <person name="Sharon I."/>
            <person name="Castelle C.J."/>
            <person name="Singh A."/>
            <person name="Wilkins M.J."/>
            <person name="Williams K.H."/>
            <person name="Banfield J.F."/>
        </authorList>
    </citation>
    <scope>NUCLEOTIDE SEQUENCE [LARGE SCALE GENOMIC DNA]</scope>
</reference>
<sequence>MCSIQRFFLGLSLMGALCGLLVNATPTFACSCVRATSTEQFNDATTVFVGRVKSISEDSSSRSVDFNVSESQKGSVAENVTVTTGLGGGDCGFDFEVGHEYMVYTRGQEQLSTNICVGTSFIASTQDGNREDDAASNPEVSTIELDTEDNSVGSFVIIVLICFCLGALVVYLIGRKKTR</sequence>
<keyword evidence="2" id="KW-0732">Signal</keyword>
<keyword evidence="1" id="KW-0472">Membrane</keyword>
<evidence type="ECO:0000313" key="4">
    <source>
        <dbReference type="Proteomes" id="UP000034616"/>
    </source>
</evidence>
<dbReference type="InterPro" id="IPR008993">
    <property type="entry name" value="TIMP-like_OB-fold"/>
</dbReference>
<dbReference type="Proteomes" id="UP000034616">
    <property type="component" value="Unassembled WGS sequence"/>
</dbReference>
<evidence type="ECO:0000256" key="2">
    <source>
        <dbReference type="SAM" id="SignalP"/>
    </source>
</evidence>
<comment type="caution">
    <text evidence="3">The sequence shown here is derived from an EMBL/GenBank/DDBJ whole genome shotgun (WGS) entry which is preliminary data.</text>
</comment>
<name>A0A0G0UG41_9BACT</name>
<proteinExistence type="predicted"/>
<keyword evidence="1" id="KW-1133">Transmembrane helix</keyword>
<feature type="chain" id="PRO_5002534678" description="CbiN domain protein" evidence="2">
    <location>
        <begin position="25"/>
        <end position="179"/>
    </location>
</feature>
<dbReference type="Gene3D" id="2.40.50.120">
    <property type="match status" value="1"/>
</dbReference>
<evidence type="ECO:0000256" key="1">
    <source>
        <dbReference type="SAM" id="Phobius"/>
    </source>
</evidence>
<keyword evidence="1" id="KW-0812">Transmembrane</keyword>
<dbReference type="PROSITE" id="PS51257">
    <property type="entry name" value="PROKAR_LIPOPROTEIN"/>
    <property type="match status" value="1"/>
</dbReference>
<dbReference type="EMBL" id="LCAH01000001">
    <property type="protein sequence ID" value="KKR87844.1"/>
    <property type="molecule type" value="Genomic_DNA"/>
</dbReference>
<feature type="signal peptide" evidence="2">
    <location>
        <begin position="1"/>
        <end position="24"/>
    </location>
</feature>